<dbReference type="Gene3D" id="1.10.287.950">
    <property type="entry name" value="Methyl-accepting chemotaxis protein"/>
    <property type="match status" value="2"/>
</dbReference>
<evidence type="ECO:0000256" key="1">
    <source>
        <dbReference type="ARBA" id="ARBA00004141"/>
    </source>
</evidence>
<dbReference type="PANTHER" id="PTHR43077">
    <property type="entry name" value="TRANSPORT PERMEASE YVFS-RELATED"/>
    <property type="match status" value="1"/>
</dbReference>
<reference evidence="9" key="1">
    <citation type="journal article" date="2019" name="Int. J. Syst. Evol. Microbiol.">
        <title>The Global Catalogue of Microorganisms (GCM) 10K type strain sequencing project: providing services to taxonomists for standard genome sequencing and annotation.</title>
        <authorList>
            <consortium name="The Broad Institute Genomics Platform"/>
            <consortium name="The Broad Institute Genome Sequencing Center for Infectious Disease"/>
            <person name="Wu L."/>
            <person name="Ma J."/>
        </authorList>
    </citation>
    <scope>NUCLEOTIDE SEQUENCE [LARGE SCALE GENOMIC DNA]</scope>
    <source>
        <strain evidence="9">CGMCC 1.16305</strain>
    </source>
</reference>
<dbReference type="InterPro" id="IPR017501">
    <property type="entry name" value="Phage_infect_YhgE_C"/>
</dbReference>
<keyword evidence="5" id="KW-0175">Coiled coil</keyword>
<dbReference type="RefSeq" id="WP_380962968.1">
    <property type="nucleotide sequence ID" value="NZ_JBHTCO010000002.1"/>
</dbReference>
<dbReference type="InterPro" id="IPR051328">
    <property type="entry name" value="T7SS_ABC-Transporter"/>
</dbReference>
<name>A0ABW2PTW0_9BACL</name>
<feature type="transmembrane region" description="Helical" evidence="6">
    <location>
        <begin position="664"/>
        <end position="687"/>
    </location>
</feature>
<proteinExistence type="predicted"/>
<accession>A0ABW2PTW0</accession>
<dbReference type="Gene3D" id="3.40.1710.10">
    <property type="entry name" value="abc type-2 transporter like domain"/>
    <property type="match status" value="1"/>
</dbReference>
<feature type="transmembrane region" description="Helical" evidence="6">
    <location>
        <begin position="594"/>
        <end position="614"/>
    </location>
</feature>
<comment type="subcellular location">
    <subcellularLocation>
        <location evidence="1">Membrane</location>
        <topology evidence="1">Multi-pass membrane protein</topology>
    </subcellularLocation>
</comment>
<evidence type="ECO:0000256" key="4">
    <source>
        <dbReference type="ARBA" id="ARBA00023136"/>
    </source>
</evidence>
<keyword evidence="9" id="KW-1185">Reference proteome</keyword>
<sequence length="790" mass="86162">MNAFRLFFSELASIRKKPKLLISLIGVALIPIIYCGMFLWAFWDPYSNTQDLPVAVVDHDKGAILAGEHVNIGHHLADELKKNKQFDWRFVDADQAKKGFNDNKYFMIITIPKEFSKDAATINDDKIKKLPLSYQLNSDYNYIASIMSETGAKEVKNKAANQITETYAKVMYHQLDELSDGLKKASNGAGKLADGSADAEKGLNALKKHVSDLASASEQLTNGTDQISQGSGQLHDGLTALSNGTQELYSQTESKSNDIQKLADGASTLANKLRELNQGMNQLSQSHEQLTNGSEQIKANMDKIGAGLEKEQQAVQAFENGVSQAQPVINQLGNNMQQLTQLVDGLGKAKDSSDQLSSALQDYEKRHPEAAKDPDFQKIIQMGETENGAVNQVNEKTKQMLSEIQQPGVSDKVKQLASSANQLASAQNELVNNYKKLEEAQGQVVSGMEQFQKKANQLPGQTGQLSEGAKSLADGTNSLKENWATLTSSIEKLNSSENQLVAGSKKLNDSIGQLSDGMSALSNGTNQIGDGTSKLANGVSDIHKGNQDLFTQLGDAHKETAGIPKNNDHADMFAKPIDLHNNTHSHVNNYGYGLAPYFLSLGLFVGALMLTIIYDLRKPALEPRTGISWALGKYFVMAVMGIAQAVIADIIVLFGLGLKVGHPMTFILFSILASLTFMALIQFFASAFGNPGRFCVIIILTLQLTTTGGTYPIQLIPKPLQSIPQWLPMNYSIAGFRNIIAGDQTGMLKHNALILAVFLVVMLILSIVFFTLHNRKLKKNHAENQENMAV</sequence>
<comment type="caution">
    <text evidence="8">The sequence shown here is derived from an EMBL/GenBank/DDBJ whole genome shotgun (WGS) entry which is preliminary data.</text>
</comment>
<feature type="transmembrane region" description="Helical" evidence="6">
    <location>
        <begin position="694"/>
        <end position="713"/>
    </location>
</feature>
<keyword evidence="4 6" id="KW-0472">Membrane</keyword>
<dbReference type="NCBIfam" id="TIGR03061">
    <property type="entry name" value="pip_yhgE_Nterm"/>
    <property type="match status" value="1"/>
</dbReference>
<dbReference type="EMBL" id="JBHTCO010000002">
    <property type="protein sequence ID" value="MFC7391700.1"/>
    <property type="molecule type" value="Genomic_DNA"/>
</dbReference>
<dbReference type="Proteomes" id="UP001596505">
    <property type="component" value="Unassembled WGS sequence"/>
</dbReference>
<dbReference type="Pfam" id="PF12698">
    <property type="entry name" value="ABC2_membrane_3"/>
    <property type="match status" value="2"/>
</dbReference>
<dbReference type="NCBIfam" id="TIGR03057">
    <property type="entry name" value="xxxLxxG_by_4"/>
    <property type="match status" value="5"/>
</dbReference>
<dbReference type="InterPro" id="IPR013525">
    <property type="entry name" value="ABC2_TM"/>
</dbReference>
<organism evidence="8 9">
    <name type="scientific">Scopulibacillus cellulosilyticus</name>
    <dbReference type="NCBI Taxonomy" id="2665665"/>
    <lineage>
        <taxon>Bacteria</taxon>
        <taxon>Bacillati</taxon>
        <taxon>Bacillota</taxon>
        <taxon>Bacilli</taxon>
        <taxon>Bacillales</taxon>
        <taxon>Sporolactobacillaceae</taxon>
        <taxon>Scopulibacillus</taxon>
    </lineage>
</organism>
<feature type="transmembrane region" description="Helical" evidence="6">
    <location>
        <begin position="634"/>
        <end position="658"/>
    </location>
</feature>
<evidence type="ECO:0000259" key="7">
    <source>
        <dbReference type="Pfam" id="PF12698"/>
    </source>
</evidence>
<feature type="coiled-coil region" evidence="5">
    <location>
        <begin position="266"/>
        <end position="293"/>
    </location>
</feature>
<protein>
    <submittedName>
        <fullName evidence="8">YhgE/Pip family protein</fullName>
    </submittedName>
</protein>
<evidence type="ECO:0000313" key="9">
    <source>
        <dbReference type="Proteomes" id="UP001596505"/>
    </source>
</evidence>
<dbReference type="SUPFAM" id="SSF58104">
    <property type="entry name" value="Methyl-accepting chemotaxis protein (MCP) signaling domain"/>
    <property type="match status" value="1"/>
</dbReference>
<evidence type="ECO:0000256" key="2">
    <source>
        <dbReference type="ARBA" id="ARBA00022692"/>
    </source>
</evidence>
<gene>
    <name evidence="8" type="ORF">ACFQRG_01665</name>
</gene>
<feature type="transmembrane region" description="Helical" evidence="6">
    <location>
        <begin position="20"/>
        <end position="43"/>
    </location>
</feature>
<evidence type="ECO:0000313" key="8">
    <source>
        <dbReference type="EMBL" id="MFC7391700.1"/>
    </source>
</evidence>
<feature type="domain" description="ABC-2 type transporter transmembrane" evidence="7">
    <location>
        <begin position="24"/>
        <end position="175"/>
    </location>
</feature>
<dbReference type="InterPro" id="IPR017500">
    <property type="entry name" value="Phage_infect_YhgE_N"/>
</dbReference>
<evidence type="ECO:0000256" key="5">
    <source>
        <dbReference type="SAM" id="Coils"/>
    </source>
</evidence>
<dbReference type="InterPro" id="IPR023908">
    <property type="entry name" value="xxxLxxG_rpt"/>
</dbReference>
<evidence type="ECO:0000256" key="3">
    <source>
        <dbReference type="ARBA" id="ARBA00022989"/>
    </source>
</evidence>
<keyword evidence="3 6" id="KW-1133">Transmembrane helix</keyword>
<feature type="domain" description="ABC-2 type transporter transmembrane" evidence="7">
    <location>
        <begin position="545"/>
        <end position="767"/>
    </location>
</feature>
<dbReference type="NCBIfam" id="TIGR03062">
    <property type="entry name" value="pip_yhgE_Cterm"/>
    <property type="match status" value="1"/>
</dbReference>
<evidence type="ECO:0000256" key="6">
    <source>
        <dbReference type="SAM" id="Phobius"/>
    </source>
</evidence>
<feature type="transmembrane region" description="Helical" evidence="6">
    <location>
        <begin position="752"/>
        <end position="772"/>
    </location>
</feature>
<keyword evidence="2 6" id="KW-0812">Transmembrane</keyword>
<dbReference type="PANTHER" id="PTHR43077:SF5">
    <property type="entry name" value="PHAGE INFECTION PROTEIN"/>
    <property type="match status" value="1"/>
</dbReference>